<feature type="domain" description="N-acetyltransferase" evidence="1">
    <location>
        <begin position="9"/>
        <end position="142"/>
    </location>
</feature>
<dbReference type="PANTHER" id="PTHR43233:SF1">
    <property type="entry name" value="FAMILY N-ACETYLTRANSFERASE, PUTATIVE (AFU_ORTHOLOGUE AFUA_6G03350)-RELATED"/>
    <property type="match status" value="1"/>
</dbReference>
<evidence type="ECO:0000259" key="1">
    <source>
        <dbReference type="PROSITE" id="PS51186"/>
    </source>
</evidence>
<dbReference type="PROSITE" id="PS51186">
    <property type="entry name" value="GNAT"/>
    <property type="match status" value="1"/>
</dbReference>
<sequence length="142" mass="15820">MGENVCEEIKLVDNILQAEDFVRLRIQAGFVEIPVEHARKALQNGLINVSAIYNGELVGMGRLVGDGAMYWYLQEIIILPQFQRKGIGTMIVNHLVDYARENSTTGKFTTIGGVSAKGKEPFYEKTGFEVISNGIIKMIEIK</sequence>
<dbReference type="PANTHER" id="PTHR43233">
    <property type="entry name" value="FAMILY N-ACETYLTRANSFERASE, PUTATIVE (AFU_ORTHOLOGUE AFUA_6G03350)-RELATED"/>
    <property type="match status" value="1"/>
</dbReference>
<dbReference type="GO" id="GO:0016747">
    <property type="term" value="F:acyltransferase activity, transferring groups other than amino-acyl groups"/>
    <property type="evidence" value="ECO:0007669"/>
    <property type="project" value="InterPro"/>
</dbReference>
<keyword evidence="2" id="KW-0808">Transferase</keyword>
<dbReference type="EMBL" id="OFSM01000001">
    <property type="protein sequence ID" value="SOY27427.1"/>
    <property type="molecule type" value="Genomic_DNA"/>
</dbReference>
<keyword evidence="3" id="KW-1185">Reference proteome</keyword>
<dbReference type="AlphaFoldDB" id="A0A2K4ZAE2"/>
<dbReference type="InterPro" id="IPR016181">
    <property type="entry name" value="Acyl_CoA_acyltransferase"/>
</dbReference>
<dbReference type="CDD" id="cd04301">
    <property type="entry name" value="NAT_SF"/>
    <property type="match status" value="1"/>
</dbReference>
<reference evidence="2 3" key="1">
    <citation type="submission" date="2018-01" db="EMBL/GenBank/DDBJ databases">
        <authorList>
            <person name="Gaut B.S."/>
            <person name="Morton B.R."/>
            <person name="Clegg M.T."/>
            <person name="Duvall M.R."/>
        </authorList>
    </citation>
    <scope>NUCLEOTIDE SEQUENCE [LARGE SCALE GENOMIC DNA]</scope>
    <source>
        <strain evidence="2">GP69</strain>
    </source>
</reference>
<dbReference type="Pfam" id="PF00583">
    <property type="entry name" value="Acetyltransf_1"/>
    <property type="match status" value="1"/>
</dbReference>
<accession>A0A2K4ZAE2</accession>
<dbReference type="InterPro" id="IPR000182">
    <property type="entry name" value="GNAT_dom"/>
</dbReference>
<organism evidence="2 3">
    <name type="scientific">Acetatifactor muris</name>
    <dbReference type="NCBI Taxonomy" id="879566"/>
    <lineage>
        <taxon>Bacteria</taxon>
        <taxon>Bacillati</taxon>
        <taxon>Bacillota</taxon>
        <taxon>Clostridia</taxon>
        <taxon>Lachnospirales</taxon>
        <taxon>Lachnospiraceae</taxon>
        <taxon>Acetatifactor</taxon>
    </lineage>
</organism>
<proteinExistence type="predicted"/>
<evidence type="ECO:0000313" key="3">
    <source>
        <dbReference type="Proteomes" id="UP000236311"/>
    </source>
</evidence>
<dbReference type="Proteomes" id="UP000236311">
    <property type="component" value="Unassembled WGS sequence"/>
</dbReference>
<dbReference type="Gene3D" id="3.40.630.30">
    <property type="match status" value="1"/>
</dbReference>
<dbReference type="RefSeq" id="WP_103237559.1">
    <property type="nucleotide sequence ID" value="NZ_JANJZD010000008.1"/>
</dbReference>
<evidence type="ECO:0000313" key="2">
    <source>
        <dbReference type="EMBL" id="SOY27427.1"/>
    </source>
</evidence>
<gene>
    <name evidence="2" type="ORF">AMURIS_00131</name>
</gene>
<name>A0A2K4ZAE2_9FIRM</name>
<dbReference type="OrthoDB" id="9775804at2"/>
<dbReference type="SUPFAM" id="SSF55729">
    <property type="entry name" value="Acyl-CoA N-acyltransferases (Nat)"/>
    <property type="match status" value="1"/>
</dbReference>
<dbReference type="InterPro" id="IPR053144">
    <property type="entry name" value="Acetyltransferase_Butenolide"/>
</dbReference>
<protein>
    <submittedName>
        <fullName evidence="2">Acetyltransferase (GNAT) family protein</fullName>
    </submittedName>
</protein>